<name>A0A498IJV8_MALDO</name>
<organism evidence="2 3">
    <name type="scientific">Malus domestica</name>
    <name type="common">Apple</name>
    <name type="synonym">Pyrus malus</name>
    <dbReference type="NCBI Taxonomy" id="3750"/>
    <lineage>
        <taxon>Eukaryota</taxon>
        <taxon>Viridiplantae</taxon>
        <taxon>Streptophyta</taxon>
        <taxon>Embryophyta</taxon>
        <taxon>Tracheophyta</taxon>
        <taxon>Spermatophyta</taxon>
        <taxon>Magnoliopsida</taxon>
        <taxon>eudicotyledons</taxon>
        <taxon>Gunneridae</taxon>
        <taxon>Pentapetalae</taxon>
        <taxon>rosids</taxon>
        <taxon>fabids</taxon>
        <taxon>Rosales</taxon>
        <taxon>Rosaceae</taxon>
        <taxon>Amygdaloideae</taxon>
        <taxon>Maleae</taxon>
        <taxon>Malus</taxon>
    </lineage>
</organism>
<evidence type="ECO:0008006" key="4">
    <source>
        <dbReference type="Google" id="ProtNLM"/>
    </source>
</evidence>
<dbReference type="AlphaFoldDB" id="A0A498IJV8"/>
<gene>
    <name evidence="2" type="ORF">DVH24_036776</name>
</gene>
<keyword evidence="3" id="KW-1185">Reference proteome</keyword>
<keyword evidence="1" id="KW-0732">Signal</keyword>
<feature type="chain" id="PRO_5019715025" description="Secreted protein" evidence="1">
    <location>
        <begin position="30"/>
        <end position="82"/>
    </location>
</feature>
<reference evidence="2 3" key="1">
    <citation type="submission" date="2018-10" db="EMBL/GenBank/DDBJ databases">
        <title>A high-quality apple genome assembly.</title>
        <authorList>
            <person name="Hu J."/>
        </authorList>
    </citation>
    <scope>NUCLEOTIDE SEQUENCE [LARGE SCALE GENOMIC DNA]</scope>
    <source>
        <strain evidence="3">cv. HFTH1</strain>
        <tissue evidence="2">Young leaf</tissue>
    </source>
</reference>
<dbReference type="Proteomes" id="UP000290289">
    <property type="component" value="Chromosome 12"/>
</dbReference>
<feature type="signal peptide" evidence="1">
    <location>
        <begin position="1"/>
        <end position="29"/>
    </location>
</feature>
<comment type="caution">
    <text evidence="2">The sequence shown here is derived from an EMBL/GenBank/DDBJ whole genome shotgun (WGS) entry which is preliminary data.</text>
</comment>
<dbReference type="EMBL" id="RDQH01000338">
    <property type="protein sequence ID" value="RXH82435.1"/>
    <property type="molecule type" value="Genomic_DNA"/>
</dbReference>
<evidence type="ECO:0000313" key="3">
    <source>
        <dbReference type="Proteomes" id="UP000290289"/>
    </source>
</evidence>
<protein>
    <recommendedName>
        <fullName evidence="4">Secreted protein</fullName>
    </recommendedName>
</protein>
<accession>A0A498IJV8</accession>
<sequence>MLLTPSKYNHLELFLFVVLSHLSLDSAVARYCPFLAPTTPSRNSDENFLGGHPSWECSRTNSLNFGVPMESEASEFQKCLVL</sequence>
<evidence type="ECO:0000256" key="1">
    <source>
        <dbReference type="SAM" id="SignalP"/>
    </source>
</evidence>
<proteinExistence type="predicted"/>
<evidence type="ECO:0000313" key="2">
    <source>
        <dbReference type="EMBL" id="RXH82435.1"/>
    </source>
</evidence>